<feature type="domain" description="GGDEF" evidence="3">
    <location>
        <begin position="126"/>
        <end position="259"/>
    </location>
</feature>
<name>A0A378ZT63_9HYPH</name>
<dbReference type="Pfam" id="PF00563">
    <property type="entry name" value="EAL"/>
    <property type="match status" value="1"/>
</dbReference>
<dbReference type="SUPFAM" id="SSF141868">
    <property type="entry name" value="EAL domain-like"/>
    <property type="match status" value="1"/>
</dbReference>
<dbReference type="EMBL" id="UGSK01000001">
    <property type="protein sequence ID" value="SUA99960.1"/>
    <property type="molecule type" value="Genomic_DNA"/>
</dbReference>
<dbReference type="SMART" id="SM00267">
    <property type="entry name" value="GGDEF"/>
    <property type="match status" value="1"/>
</dbReference>
<evidence type="ECO:0000313" key="4">
    <source>
        <dbReference type="EMBL" id="SUA99960.1"/>
    </source>
</evidence>
<dbReference type="PROSITE" id="PS50887">
    <property type="entry name" value="GGDEF"/>
    <property type="match status" value="1"/>
</dbReference>
<accession>A0A378ZT63</accession>
<evidence type="ECO:0000259" key="3">
    <source>
        <dbReference type="PROSITE" id="PS50887"/>
    </source>
</evidence>
<evidence type="ECO:0000313" key="5">
    <source>
        <dbReference type="Proteomes" id="UP000255000"/>
    </source>
</evidence>
<evidence type="ECO:0000256" key="1">
    <source>
        <dbReference type="SAM" id="Phobius"/>
    </source>
</evidence>
<feature type="transmembrane region" description="Helical" evidence="1">
    <location>
        <begin position="21"/>
        <end position="41"/>
    </location>
</feature>
<keyword evidence="1" id="KW-1133">Transmembrane helix</keyword>
<dbReference type="SUPFAM" id="SSF55073">
    <property type="entry name" value="Nucleotide cyclase"/>
    <property type="match status" value="1"/>
</dbReference>
<feature type="transmembrane region" description="Helical" evidence="1">
    <location>
        <begin position="53"/>
        <end position="74"/>
    </location>
</feature>
<dbReference type="PANTHER" id="PTHR44757">
    <property type="entry name" value="DIGUANYLATE CYCLASE DGCP"/>
    <property type="match status" value="1"/>
</dbReference>
<evidence type="ECO:0000259" key="2">
    <source>
        <dbReference type="PROSITE" id="PS50883"/>
    </source>
</evidence>
<protein>
    <submittedName>
        <fullName evidence="4">Bacteriophytochrome cph2</fullName>
    </submittedName>
</protein>
<dbReference type="Proteomes" id="UP000255000">
    <property type="component" value="Unassembled WGS sequence"/>
</dbReference>
<keyword evidence="1" id="KW-0812">Transmembrane</keyword>
<proteinExistence type="predicted"/>
<dbReference type="Gene3D" id="3.20.20.450">
    <property type="entry name" value="EAL domain"/>
    <property type="match status" value="1"/>
</dbReference>
<dbReference type="InterPro" id="IPR052155">
    <property type="entry name" value="Biofilm_reg_signaling"/>
</dbReference>
<organism evidence="4 5">
    <name type="scientific">Pannonibacter phragmitetus</name>
    <dbReference type="NCBI Taxonomy" id="121719"/>
    <lineage>
        <taxon>Bacteria</taxon>
        <taxon>Pseudomonadati</taxon>
        <taxon>Pseudomonadota</taxon>
        <taxon>Alphaproteobacteria</taxon>
        <taxon>Hyphomicrobiales</taxon>
        <taxon>Stappiaceae</taxon>
        <taxon>Pannonibacter</taxon>
    </lineage>
</organism>
<dbReference type="InterPro" id="IPR001633">
    <property type="entry name" value="EAL_dom"/>
</dbReference>
<dbReference type="InterPro" id="IPR029787">
    <property type="entry name" value="Nucleotide_cyclase"/>
</dbReference>
<sequence length="530" mass="57814">MAKISVRNRIENFIFLIVRNKFCLPVIVSAVLFAVSLISAAAVANEQEGWPDAIVIVLSALFSAVAGAWAGAALKKHELSNALEEADAALTEAQAQAQHDPLTGLPNRRHIEMVFPSMVHMMEPDEFRAVIMLDIDGFKPVNDVYGHSFGDLLLKEFAGRLTDAVGEGGLVARLGGDEFAIVTGVLAHKDAAAGIARRVLNRVQEPFLIGARQVTVGSGIGIAVFPDNGYSIVELLRRADVALYRAKTSGRSAFRFFETQMDAAILHRTLLEQRLRGAIASNQISPHFQPIWNLRSEKIAGFEALARWTDRDFGKVPPSHFIPIAEDCGLMPELTDHLLTKSCEAALQWPGDVYLSFNLSPVQLHDRMLPLRILTILGNTSFAPERLEIEITENALIKDPKTAREILGQLSDAGIRIALDDFGTGHSSLRYLRDFRVDRIKIDRSFIAGMAEGGENAAIVRAILGLAAGLGIEAIAEGIEMQEQRAQLRHEGCNYGQGFLFSQAVSAEDAHALICANIARQQSLDTSQPA</sequence>
<feature type="domain" description="EAL" evidence="2">
    <location>
        <begin position="268"/>
        <end position="518"/>
    </location>
</feature>
<dbReference type="InterPro" id="IPR000160">
    <property type="entry name" value="GGDEF_dom"/>
</dbReference>
<dbReference type="Pfam" id="PF00990">
    <property type="entry name" value="GGDEF"/>
    <property type="match status" value="1"/>
</dbReference>
<dbReference type="NCBIfam" id="TIGR00254">
    <property type="entry name" value="GGDEF"/>
    <property type="match status" value="1"/>
</dbReference>
<keyword evidence="1" id="KW-0472">Membrane</keyword>
<dbReference type="InterPro" id="IPR035919">
    <property type="entry name" value="EAL_sf"/>
</dbReference>
<dbReference type="Gene3D" id="3.30.70.270">
    <property type="match status" value="1"/>
</dbReference>
<gene>
    <name evidence="4" type="primary">cph2_4</name>
    <name evidence="4" type="ORF">NCTC13350_00866</name>
</gene>
<dbReference type="PANTHER" id="PTHR44757:SF2">
    <property type="entry name" value="BIOFILM ARCHITECTURE MAINTENANCE PROTEIN MBAA"/>
    <property type="match status" value="1"/>
</dbReference>
<dbReference type="CDD" id="cd01949">
    <property type="entry name" value="GGDEF"/>
    <property type="match status" value="1"/>
</dbReference>
<dbReference type="PROSITE" id="PS50883">
    <property type="entry name" value="EAL"/>
    <property type="match status" value="1"/>
</dbReference>
<dbReference type="SMART" id="SM00052">
    <property type="entry name" value="EAL"/>
    <property type="match status" value="1"/>
</dbReference>
<dbReference type="CDD" id="cd01948">
    <property type="entry name" value="EAL"/>
    <property type="match status" value="1"/>
</dbReference>
<dbReference type="AlphaFoldDB" id="A0A378ZT63"/>
<dbReference type="InterPro" id="IPR043128">
    <property type="entry name" value="Rev_trsase/Diguanyl_cyclase"/>
</dbReference>
<reference evidence="4 5" key="1">
    <citation type="submission" date="2018-06" db="EMBL/GenBank/DDBJ databases">
        <authorList>
            <consortium name="Pathogen Informatics"/>
            <person name="Doyle S."/>
        </authorList>
    </citation>
    <scope>NUCLEOTIDE SEQUENCE [LARGE SCALE GENOMIC DNA]</scope>
    <source>
        <strain evidence="4 5">NCTC13350</strain>
    </source>
</reference>